<dbReference type="SMART" id="SM00415">
    <property type="entry name" value="HSF"/>
    <property type="match status" value="1"/>
</dbReference>
<evidence type="ECO:0000256" key="6">
    <source>
        <dbReference type="ARBA" id="ARBA00023125"/>
    </source>
</evidence>
<evidence type="ECO:0000256" key="7">
    <source>
        <dbReference type="ARBA" id="ARBA00023163"/>
    </source>
</evidence>
<keyword evidence="4" id="KW-0805">Transcription regulation</keyword>
<comment type="subcellular location">
    <subcellularLocation>
        <location evidence="1">Nucleus</location>
    </subcellularLocation>
</comment>
<evidence type="ECO:0000256" key="8">
    <source>
        <dbReference type="ARBA" id="ARBA00023242"/>
    </source>
</evidence>
<dbReference type="InterPro" id="IPR000232">
    <property type="entry name" value="HSF_DNA-bd"/>
</dbReference>
<dbReference type="GO" id="GO:0003677">
    <property type="term" value="F:DNA binding"/>
    <property type="evidence" value="ECO:0007669"/>
    <property type="project" value="UniProtKB-KW"/>
</dbReference>
<dbReference type="SUPFAM" id="SSF46785">
    <property type="entry name" value="Winged helix' DNA-binding domain"/>
    <property type="match status" value="1"/>
</dbReference>
<dbReference type="PRINTS" id="PR00056">
    <property type="entry name" value="HSFDOMAIN"/>
</dbReference>
<sequence length="523" mass="58469">MTAFHGGAGDCSAGRTNGSCPWFSKTFFRDSSLELEKAKPFARSLEEIASFAVLDGGDHGDIGSWSPLYPDLTRTDSSRSQSKALAGELGCCGSLSHSGPLPQAAIGDGKIEAGSHMHSCLTRPELCSALAVQAEKIKEELKEKEVATIADPRDAAILSPSCSWQAAAYDVAKPMEDLREVGPTPFLRKTYEMVSDPGTDPVVSWGLSQDSFLVWDQQEFSKQVLPLYFKHSNFFSFVRQLNTYGFRKINPDRWEFANQSFQKGKKHLLKNIKRGHNLNKHRKKSSSTVTSDYQKAEKEAELELLKKDQEALKTKILKLTEEQDNLQHEIEQVAERTRHADRRNQHLFLLLTKAAKSPNFILHLIPKKRQKRDLETCESSKKRELLGPDAEATKCLLEEMDHMIQSPKVDCLSISDDLAQMECRPNSVVPEDFGTFQMHNPWPSMDDEDFWVAQGQTPNQMTGASSSDLSAVLHGISEKLLKEDVVIGADADNIEVEDHLTLNDTEIYLELESLIEGMGTQVN</sequence>
<feature type="domain" description="HSF-type DNA-binding" evidence="11">
    <location>
        <begin position="182"/>
        <end position="275"/>
    </location>
</feature>
<evidence type="ECO:0000256" key="1">
    <source>
        <dbReference type="ARBA" id="ARBA00004123"/>
    </source>
</evidence>
<keyword evidence="13" id="KW-1185">Reference proteome</keyword>
<evidence type="ECO:0000256" key="3">
    <source>
        <dbReference type="ARBA" id="ARBA00022553"/>
    </source>
</evidence>
<feature type="coiled-coil region" evidence="10">
    <location>
        <begin position="295"/>
        <end position="336"/>
    </location>
</feature>
<dbReference type="InterPro" id="IPR036388">
    <property type="entry name" value="WH-like_DNA-bd_sf"/>
</dbReference>
<dbReference type="AlphaFoldDB" id="A0ABD3L6Z5"/>
<dbReference type="InterPro" id="IPR036390">
    <property type="entry name" value="WH_DNA-bd_sf"/>
</dbReference>
<evidence type="ECO:0000256" key="2">
    <source>
        <dbReference type="ARBA" id="ARBA00011233"/>
    </source>
</evidence>
<dbReference type="FunFam" id="1.10.10.10:FF:000037">
    <property type="entry name" value="Heat stress transcription factor B-4"/>
    <property type="match status" value="1"/>
</dbReference>
<evidence type="ECO:0000256" key="10">
    <source>
        <dbReference type="SAM" id="Coils"/>
    </source>
</evidence>
<proteinExistence type="inferred from homology"/>
<comment type="subunit">
    <text evidence="2">Homotrimer.</text>
</comment>
<evidence type="ECO:0000256" key="9">
    <source>
        <dbReference type="RuleBase" id="RU004020"/>
    </source>
</evidence>
<dbReference type="EMBL" id="JBJKBG010000003">
    <property type="protein sequence ID" value="KAL3747237.1"/>
    <property type="molecule type" value="Genomic_DNA"/>
</dbReference>
<comment type="similarity">
    <text evidence="9">Belongs to the HSF family.</text>
</comment>
<protein>
    <recommendedName>
        <fullName evidence="11">HSF-type DNA-binding domain-containing protein</fullName>
    </recommendedName>
</protein>
<evidence type="ECO:0000256" key="4">
    <source>
        <dbReference type="ARBA" id="ARBA00023015"/>
    </source>
</evidence>
<keyword evidence="3" id="KW-0597">Phosphoprotein</keyword>
<evidence type="ECO:0000313" key="12">
    <source>
        <dbReference type="EMBL" id="KAL3747237.1"/>
    </source>
</evidence>
<dbReference type="PANTHER" id="PTHR10015">
    <property type="entry name" value="HEAT SHOCK TRANSCRIPTION FACTOR"/>
    <property type="match status" value="1"/>
</dbReference>
<keyword evidence="8" id="KW-0539">Nucleus</keyword>
<accession>A0ABD3L6Z5</accession>
<keyword evidence="6" id="KW-0238">DNA-binding</keyword>
<keyword evidence="5" id="KW-0346">Stress response</keyword>
<dbReference type="Pfam" id="PF00447">
    <property type="entry name" value="HSF_DNA-bind"/>
    <property type="match status" value="1"/>
</dbReference>
<organism evidence="12 13">
    <name type="scientific">Eucalyptus globulus</name>
    <name type="common">Tasmanian blue gum</name>
    <dbReference type="NCBI Taxonomy" id="34317"/>
    <lineage>
        <taxon>Eukaryota</taxon>
        <taxon>Viridiplantae</taxon>
        <taxon>Streptophyta</taxon>
        <taxon>Embryophyta</taxon>
        <taxon>Tracheophyta</taxon>
        <taxon>Spermatophyta</taxon>
        <taxon>Magnoliopsida</taxon>
        <taxon>eudicotyledons</taxon>
        <taxon>Gunneridae</taxon>
        <taxon>Pentapetalae</taxon>
        <taxon>rosids</taxon>
        <taxon>malvids</taxon>
        <taxon>Myrtales</taxon>
        <taxon>Myrtaceae</taxon>
        <taxon>Myrtoideae</taxon>
        <taxon>Eucalypteae</taxon>
        <taxon>Eucalyptus</taxon>
    </lineage>
</organism>
<keyword evidence="10" id="KW-0175">Coiled coil</keyword>
<dbReference type="Proteomes" id="UP001634007">
    <property type="component" value="Unassembled WGS sequence"/>
</dbReference>
<name>A0ABD3L6Z5_EUCGL</name>
<evidence type="ECO:0000259" key="11">
    <source>
        <dbReference type="SMART" id="SM00415"/>
    </source>
</evidence>
<dbReference type="PANTHER" id="PTHR10015:SF298">
    <property type="entry name" value="HEAT STRESS TRANSCRIPTION FACTOR A-9"/>
    <property type="match status" value="1"/>
</dbReference>
<dbReference type="GO" id="GO:0005634">
    <property type="term" value="C:nucleus"/>
    <property type="evidence" value="ECO:0007669"/>
    <property type="project" value="UniProtKB-SubCell"/>
</dbReference>
<comment type="caution">
    <text evidence="12">The sequence shown here is derived from an EMBL/GenBank/DDBJ whole genome shotgun (WGS) entry which is preliminary data.</text>
</comment>
<gene>
    <name evidence="12" type="ORF">ACJRO7_016077</name>
</gene>
<evidence type="ECO:0000313" key="13">
    <source>
        <dbReference type="Proteomes" id="UP001634007"/>
    </source>
</evidence>
<dbReference type="Gene3D" id="1.10.10.10">
    <property type="entry name" value="Winged helix-like DNA-binding domain superfamily/Winged helix DNA-binding domain"/>
    <property type="match status" value="1"/>
</dbReference>
<keyword evidence="7" id="KW-0804">Transcription</keyword>
<reference evidence="12 13" key="1">
    <citation type="submission" date="2024-11" db="EMBL/GenBank/DDBJ databases">
        <title>Chromosome-level genome assembly of Eucalyptus globulus Labill. provides insights into its genome evolution.</title>
        <authorList>
            <person name="Li X."/>
        </authorList>
    </citation>
    <scope>NUCLEOTIDE SEQUENCE [LARGE SCALE GENOMIC DNA]</scope>
    <source>
        <strain evidence="12">CL2024</strain>
        <tissue evidence="12">Fresh tender leaves</tissue>
    </source>
</reference>
<evidence type="ECO:0000256" key="5">
    <source>
        <dbReference type="ARBA" id="ARBA00023016"/>
    </source>
</evidence>